<sequence length="43" mass="4277">MRTAILVAPEGVDEAPCVRPVGHLSLIPAAPAGAVLAEVGART</sequence>
<accession>A0ABU7PAB3</accession>
<proteinExistence type="predicted"/>
<protein>
    <submittedName>
        <fullName evidence="1">Uncharacterized protein</fullName>
    </submittedName>
</protein>
<dbReference type="Proteomes" id="UP001344658">
    <property type="component" value="Unassembled WGS sequence"/>
</dbReference>
<dbReference type="RefSeq" id="WP_330794700.1">
    <property type="nucleotide sequence ID" value="NZ_JAZEWV010000008.1"/>
</dbReference>
<evidence type="ECO:0000313" key="2">
    <source>
        <dbReference type="Proteomes" id="UP001344658"/>
    </source>
</evidence>
<keyword evidence="2" id="KW-1185">Reference proteome</keyword>
<dbReference type="EMBL" id="JAZEWV010000008">
    <property type="protein sequence ID" value="MEE4542760.1"/>
    <property type="molecule type" value="Genomic_DNA"/>
</dbReference>
<name>A0ABU7PAB3_9ACTN</name>
<reference evidence="1 2" key="1">
    <citation type="submission" date="2023-12" db="EMBL/GenBank/DDBJ databases">
        <title>Streptomyces sp. V4-01.</title>
        <authorList>
            <person name="Somphong A."/>
            <person name="Phongsopitanun W."/>
        </authorList>
    </citation>
    <scope>NUCLEOTIDE SEQUENCE [LARGE SCALE GENOMIC DNA]</scope>
    <source>
        <strain evidence="1 2">V4-01</strain>
    </source>
</reference>
<gene>
    <name evidence="1" type="ORF">V2S66_12365</name>
</gene>
<comment type="caution">
    <text evidence="1">The sequence shown here is derived from an EMBL/GenBank/DDBJ whole genome shotgun (WGS) entry which is preliminary data.</text>
</comment>
<organism evidence="1 2">
    <name type="scientific">Actinacidiphila polyblastidii</name>
    <dbReference type="NCBI Taxonomy" id="3110430"/>
    <lineage>
        <taxon>Bacteria</taxon>
        <taxon>Bacillati</taxon>
        <taxon>Actinomycetota</taxon>
        <taxon>Actinomycetes</taxon>
        <taxon>Kitasatosporales</taxon>
        <taxon>Streptomycetaceae</taxon>
        <taxon>Actinacidiphila</taxon>
    </lineage>
</organism>
<evidence type="ECO:0000313" key="1">
    <source>
        <dbReference type="EMBL" id="MEE4542760.1"/>
    </source>
</evidence>